<accession>A0A4R8FUM1</accession>
<gene>
    <name evidence="3" type="ORF">DFO67_105237</name>
</gene>
<feature type="chain" id="PRO_5020668505" evidence="2">
    <location>
        <begin position="20"/>
        <end position="185"/>
    </location>
</feature>
<feature type="signal peptide" evidence="2">
    <location>
        <begin position="1"/>
        <end position="19"/>
    </location>
</feature>
<dbReference type="OrthoDB" id="6118120at2"/>
<evidence type="ECO:0000256" key="2">
    <source>
        <dbReference type="SAM" id="SignalP"/>
    </source>
</evidence>
<reference evidence="3 4" key="1">
    <citation type="submission" date="2019-03" db="EMBL/GenBank/DDBJ databases">
        <title>Freshwater and sediment microbial communities from various areas in North America, analyzing microbe dynamics in response to fracking.</title>
        <authorList>
            <person name="Lamendella R."/>
        </authorList>
    </citation>
    <scope>NUCLEOTIDE SEQUENCE [LARGE SCALE GENOMIC DNA]</scope>
    <source>
        <strain evidence="3 4">6_TX</strain>
    </source>
</reference>
<feature type="region of interest" description="Disordered" evidence="1">
    <location>
        <begin position="159"/>
        <end position="185"/>
    </location>
</feature>
<proteinExistence type="predicted"/>
<name>A0A4R8FUM1_9GAMM</name>
<organism evidence="3 4">
    <name type="scientific">Modicisalibacter xianhensis</name>
    <dbReference type="NCBI Taxonomy" id="442341"/>
    <lineage>
        <taxon>Bacteria</taxon>
        <taxon>Pseudomonadati</taxon>
        <taxon>Pseudomonadota</taxon>
        <taxon>Gammaproteobacteria</taxon>
        <taxon>Oceanospirillales</taxon>
        <taxon>Halomonadaceae</taxon>
        <taxon>Modicisalibacter</taxon>
    </lineage>
</organism>
<feature type="compositionally biased region" description="Polar residues" evidence="1">
    <location>
        <begin position="171"/>
        <end position="185"/>
    </location>
</feature>
<dbReference type="AlphaFoldDB" id="A0A4R8FUM1"/>
<dbReference type="Proteomes" id="UP000294489">
    <property type="component" value="Unassembled WGS sequence"/>
</dbReference>
<dbReference type="EMBL" id="SOEC01000005">
    <property type="protein sequence ID" value="TDX30448.1"/>
    <property type="molecule type" value="Genomic_DNA"/>
</dbReference>
<keyword evidence="2" id="KW-0732">Signal</keyword>
<sequence>MLKPFVYMLLTAMAMPTLAAQDTLSLPADARIDVQVIDRVTLDRASSERNDVLLRPVSRAQSTAAHHLPEYCLITARAQLTEERVRLTTESVTCIEPEGSQPHIYSGELSAAAYERDGGFGLDVCQESQEGQCSRAVIVPDHTFQLSLGRALQIDAQRNPSAEINQRRMQAETGNPQEANSESGD</sequence>
<comment type="caution">
    <text evidence="3">The sequence shown here is derived from an EMBL/GenBank/DDBJ whole genome shotgun (WGS) entry which is preliminary data.</text>
</comment>
<evidence type="ECO:0000313" key="3">
    <source>
        <dbReference type="EMBL" id="TDX30448.1"/>
    </source>
</evidence>
<dbReference type="RefSeq" id="WP_134017340.1">
    <property type="nucleotide sequence ID" value="NZ_SOEC01000005.1"/>
</dbReference>
<evidence type="ECO:0000313" key="4">
    <source>
        <dbReference type="Proteomes" id="UP000294489"/>
    </source>
</evidence>
<evidence type="ECO:0000256" key="1">
    <source>
        <dbReference type="SAM" id="MobiDB-lite"/>
    </source>
</evidence>
<protein>
    <submittedName>
        <fullName evidence="3">Uncharacterized protein</fullName>
    </submittedName>
</protein>